<dbReference type="Gene3D" id="3.40.50.1240">
    <property type="entry name" value="Phosphoglycerate mutase-like"/>
    <property type="match status" value="1"/>
</dbReference>
<dbReference type="Proteomes" id="UP000240493">
    <property type="component" value="Unassembled WGS sequence"/>
</dbReference>
<reference evidence="2 3" key="1">
    <citation type="submission" date="2016-07" db="EMBL/GenBank/DDBJ databases">
        <title>Multiple horizontal gene transfer events from other fungi enriched the ability of initially mycotrophic Trichoderma (Ascomycota) to feed on dead plant biomass.</title>
        <authorList>
            <consortium name="DOE Joint Genome Institute"/>
            <person name="Aerts A."/>
            <person name="Atanasova L."/>
            <person name="Chenthamara K."/>
            <person name="Zhang J."/>
            <person name="Grujic M."/>
            <person name="Henrissat B."/>
            <person name="Kuo A."/>
            <person name="Salamov A."/>
            <person name="Lipzen A."/>
            <person name="Labutti K."/>
            <person name="Barry K."/>
            <person name="Miao Y."/>
            <person name="Rahimi M.J."/>
            <person name="Shen Q."/>
            <person name="Grigoriev I.V."/>
            <person name="Kubicek C.P."/>
            <person name="Druzhinina I.S."/>
        </authorList>
    </citation>
    <scope>NUCLEOTIDE SEQUENCE [LARGE SCALE GENOMIC DNA]</scope>
    <source>
        <strain evidence="2 3">CBS 433.97</strain>
    </source>
</reference>
<evidence type="ECO:0008006" key="4">
    <source>
        <dbReference type="Google" id="ProtNLM"/>
    </source>
</evidence>
<feature type="compositionally biased region" description="Basic and acidic residues" evidence="1">
    <location>
        <begin position="439"/>
        <end position="459"/>
    </location>
</feature>
<evidence type="ECO:0000313" key="3">
    <source>
        <dbReference type="Proteomes" id="UP000240493"/>
    </source>
</evidence>
<sequence>MAKPRLIILIRHAQSEGNKNRDIHQTIPDHRVKLTQDGWAQAHEAGRRLRKLLRPDDTLHFFTSPYRRTRETTEGILSTLTSDDPEPSPYRRSSIKVYEEPRLREQDFGNFQPCSAEMERMWQERADYGHFFYRIPNGESAADAYDRVSGFNESLWRQFGEDDFASVCVLVTHGLMSRVFLMKWYHFSVEYFEDLRNVNHCEFLIMRKQDNGKYLLENNLRTWSELRREREQQIKEKEKGEEDKTDKTAKDDLKLAQNKSFVVTRRWGGCPNGCNHVAHYESHRAVENQPQQVDKSTPGSSSTNLAIRRLQRHKSSGSDEGDADGEESSKENPKEKKKKVHIDLARAIDGSVSSPDGTPSFITAEDRIRHLKAAHLHVGRDFGGTYSGHPSVAGSDSDASDNETTRRRMGSIDSRANPGMGLANRLGDEPEPHSGAADPKLEDLDKAEKEDRSIRGSIY</sequence>
<organism evidence="2 3">
    <name type="scientific">Trichoderma asperellum (strain ATCC 204424 / CBS 433.97 / NBRC 101777)</name>
    <dbReference type="NCBI Taxonomy" id="1042311"/>
    <lineage>
        <taxon>Eukaryota</taxon>
        <taxon>Fungi</taxon>
        <taxon>Dikarya</taxon>
        <taxon>Ascomycota</taxon>
        <taxon>Pezizomycotina</taxon>
        <taxon>Sordariomycetes</taxon>
        <taxon>Hypocreomycetidae</taxon>
        <taxon>Hypocreales</taxon>
        <taxon>Hypocreaceae</taxon>
        <taxon>Trichoderma</taxon>
    </lineage>
</organism>
<dbReference type="CDD" id="cd07067">
    <property type="entry name" value="HP_PGM_like"/>
    <property type="match status" value="1"/>
</dbReference>
<dbReference type="EMBL" id="KZ679256">
    <property type="protein sequence ID" value="PTB46955.1"/>
    <property type="molecule type" value="Genomic_DNA"/>
</dbReference>
<dbReference type="AlphaFoldDB" id="A0A2T3ZQ83"/>
<protein>
    <recommendedName>
        <fullName evidence="4">Phosphoglycerate mutase-like protein</fullName>
    </recommendedName>
</protein>
<dbReference type="STRING" id="1042311.A0A2T3ZQ83"/>
<proteinExistence type="predicted"/>
<accession>A0A2T3ZQ83</accession>
<keyword evidence="3" id="KW-1185">Reference proteome</keyword>
<dbReference type="PANTHER" id="PTHR46192">
    <property type="entry name" value="BROAD-RANGE ACID PHOSPHATASE DET1"/>
    <property type="match status" value="1"/>
</dbReference>
<feature type="region of interest" description="Disordered" evidence="1">
    <location>
        <begin position="286"/>
        <end position="305"/>
    </location>
</feature>
<dbReference type="SMART" id="SM00855">
    <property type="entry name" value="PGAM"/>
    <property type="match status" value="1"/>
</dbReference>
<feature type="region of interest" description="Disordered" evidence="1">
    <location>
        <begin position="385"/>
        <end position="459"/>
    </location>
</feature>
<gene>
    <name evidence="2" type="ORF">M441DRAFT_227853</name>
</gene>
<name>A0A2T3ZQ83_TRIA4</name>
<dbReference type="Pfam" id="PF00300">
    <property type="entry name" value="His_Phos_1"/>
    <property type="match status" value="1"/>
</dbReference>
<dbReference type="SUPFAM" id="SSF53254">
    <property type="entry name" value="Phosphoglycerate mutase-like"/>
    <property type="match status" value="1"/>
</dbReference>
<dbReference type="InterPro" id="IPR013078">
    <property type="entry name" value="His_Pase_superF_clade-1"/>
</dbReference>
<dbReference type="InterPro" id="IPR029033">
    <property type="entry name" value="His_PPase_superfam"/>
</dbReference>
<dbReference type="InterPro" id="IPR052765">
    <property type="entry name" value="PGM-Related"/>
</dbReference>
<feature type="compositionally biased region" description="Polar residues" evidence="1">
    <location>
        <begin position="288"/>
        <end position="305"/>
    </location>
</feature>
<evidence type="ECO:0000256" key="1">
    <source>
        <dbReference type="SAM" id="MobiDB-lite"/>
    </source>
</evidence>
<feature type="region of interest" description="Disordered" evidence="1">
    <location>
        <begin position="311"/>
        <end position="341"/>
    </location>
</feature>
<evidence type="ECO:0000313" key="2">
    <source>
        <dbReference type="EMBL" id="PTB46955.1"/>
    </source>
</evidence>
<dbReference type="OrthoDB" id="10261749at2759"/>